<comment type="similarity">
    <text evidence="6">Belongs to the YabA family.</text>
</comment>
<dbReference type="GO" id="GO:0008270">
    <property type="term" value="F:zinc ion binding"/>
    <property type="evidence" value="ECO:0007669"/>
    <property type="project" value="UniProtKB-UniRule"/>
</dbReference>
<comment type="subunit">
    <text evidence="6">Homotetramer. Interacts with both DnaA and DnaN, acting as a bridge between these two proteins.</text>
</comment>
<name>A0A242A732_9ENTE</name>
<feature type="binding site" evidence="6">
    <location>
        <position position="104"/>
    </location>
    <ligand>
        <name>Zn(2+)</name>
        <dbReference type="ChEBI" id="CHEBI:29105"/>
    </ligand>
</feature>
<comment type="cofactor">
    <cofactor evidence="6">
        <name>Zn(2+)</name>
        <dbReference type="ChEBI" id="CHEBI:29105"/>
    </cofactor>
    <text evidence="6">Binds 1 zinc ion per subunit.</text>
</comment>
<dbReference type="Proteomes" id="UP000195043">
    <property type="component" value="Unassembled WGS sequence"/>
</dbReference>
<keyword evidence="3 6" id="KW-0479">Metal-binding</keyword>
<evidence type="ECO:0000256" key="5">
    <source>
        <dbReference type="ARBA" id="ARBA00022880"/>
    </source>
</evidence>
<dbReference type="AlphaFoldDB" id="A0A242A732"/>
<gene>
    <name evidence="6" type="primary">yabA</name>
    <name evidence="8" type="ORF">A5886_001913</name>
</gene>
<dbReference type="GO" id="GO:0043590">
    <property type="term" value="C:bacterial nucleoid"/>
    <property type="evidence" value="ECO:0007669"/>
    <property type="project" value="UniProtKB-UniRule"/>
</dbReference>
<feature type="binding site" evidence="6">
    <location>
        <position position="107"/>
    </location>
    <ligand>
        <name>Zn(2+)</name>
        <dbReference type="ChEBI" id="CHEBI:29105"/>
    </ligand>
</feature>
<dbReference type="GO" id="GO:0008156">
    <property type="term" value="P:negative regulation of DNA replication"/>
    <property type="evidence" value="ECO:0007669"/>
    <property type="project" value="UniProtKB-UniRule"/>
</dbReference>
<protein>
    <recommendedName>
        <fullName evidence="6">Replication initiation control protein YabA</fullName>
    </recommendedName>
</protein>
<proteinExistence type="inferred from homology"/>
<feature type="binding site" evidence="6">
    <location>
        <position position="88"/>
    </location>
    <ligand>
        <name>Zn(2+)</name>
        <dbReference type="ChEBI" id="CHEBI:29105"/>
    </ligand>
</feature>
<comment type="function">
    <text evidence="6">Involved in control of chromosome replication initiation. Inhibits the cooperative binding of DnaA to the oriC region, thus negatively regulating initiation of chromosome replication. Inhibits the ability of DnaA-ATP to form a helix on DNA; does not disassemble preformed DnaA-DNA helices. Decreases the residence time of DnaA on the chromosome at its binding sites (oriC, replication forks and promoter-binding sites). Tethers DnaA to the replication machinery via the DNA polymerase beta sliding clamp subunit (dnaN). Associates with oriC and other DnaA targets on the chromosome in a DnaA-dependent manner.</text>
</comment>
<evidence type="ECO:0000256" key="4">
    <source>
        <dbReference type="ARBA" id="ARBA00022833"/>
    </source>
</evidence>
<keyword evidence="4 6" id="KW-0862">Zinc</keyword>
<dbReference type="STRING" id="1834191.A5886_001913"/>
<dbReference type="PIRSF" id="PIRSF021439">
    <property type="entry name" value="DUF972"/>
    <property type="match status" value="1"/>
</dbReference>
<dbReference type="HAMAP" id="MF_01159">
    <property type="entry name" value="YabA"/>
    <property type="match status" value="1"/>
</dbReference>
<evidence type="ECO:0000256" key="7">
    <source>
        <dbReference type="SAM" id="Coils"/>
    </source>
</evidence>
<dbReference type="GO" id="GO:0006260">
    <property type="term" value="P:DNA replication"/>
    <property type="evidence" value="ECO:0007669"/>
    <property type="project" value="UniProtKB-KW"/>
</dbReference>
<keyword evidence="2 6" id="KW-0235">DNA replication</keyword>
<sequence>MSMDKRSLYDGLNQLEAELQNSLNNLGEMKQSLQEIVEKNTTLELENQRLREHIRELNLVADAPAESAKQELSKSRMNLEKIYEEGFHVCYDLYGSRREHDEPCAFCLEVIYRESGK</sequence>
<evidence type="ECO:0000256" key="3">
    <source>
        <dbReference type="ARBA" id="ARBA00022723"/>
    </source>
</evidence>
<feature type="coiled-coil region" evidence="7">
    <location>
        <begin position="5"/>
        <end position="85"/>
    </location>
</feature>
<reference evidence="8 9" key="1">
    <citation type="submission" date="2017-05" db="EMBL/GenBank/DDBJ databases">
        <title>The Genome Sequence of Enterococcus sp. 8G7_MSG3316.</title>
        <authorList>
            <consortium name="The Broad Institute Genomics Platform"/>
            <consortium name="The Broad Institute Genomic Center for Infectious Diseases"/>
            <person name="Earl A."/>
            <person name="Manson A."/>
            <person name="Schwartman J."/>
            <person name="Gilmore M."/>
            <person name="Abouelleil A."/>
            <person name="Cao P."/>
            <person name="Chapman S."/>
            <person name="Cusick C."/>
            <person name="Shea T."/>
            <person name="Young S."/>
            <person name="Neafsey D."/>
            <person name="Nusbaum C."/>
            <person name="Birren B."/>
        </authorList>
    </citation>
    <scope>NUCLEOTIDE SEQUENCE [LARGE SCALE GENOMIC DNA]</scope>
    <source>
        <strain evidence="8 9">8G7_MSG3316</strain>
    </source>
</reference>
<evidence type="ECO:0000313" key="8">
    <source>
        <dbReference type="EMBL" id="OTN76834.1"/>
    </source>
</evidence>
<feature type="binding site" evidence="6">
    <location>
        <position position="90"/>
    </location>
    <ligand>
        <name>Zn(2+)</name>
        <dbReference type="ChEBI" id="CHEBI:29105"/>
    </ligand>
</feature>
<keyword evidence="1 6" id="KW-0963">Cytoplasm</keyword>
<evidence type="ECO:0000313" key="9">
    <source>
        <dbReference type="Proteomes" id="UP000195043"/>
    </source>
</evidence>
<evidence type="ECO:0000256" key="2">
    <source>
        <dbReference type="ARBA" id="ARBA00022705"/>
    </source>
</evidence>
<dbReference type="Pfam" id="PF06156">
    <property type="entry name" value="YabA"/>
    <property type="match status" value="1"/>
</dbReference>
<dbReference type="EMBL" id="NGKU01000001">
    <property type="protein sequence ID" value="OTN76834.1"/>
    <property type="molecule type" value="Genomic_DNA"/>
</dbReference>
<dbReference type="InterPro" id="IPR010377">
    <property type="entry name" value="YabA"/>
</dbReference>
<keyword evidence="9" id="KW-1185">Reference proteome</keyword>
<evidence type="ECO:0000256" key="1">
    <source>
        <dbReference type="ARBA" id="ARBA00022490"/>
    </source>
</evidence>
<organism evidence="8 9">
    <name type="scientific">Candidatus Enterococcus testudinis</name>
    <dbReference type="NCBI Taxonomy" id="1834191"/>
    <lineage>
        <taxon>Bacteria</taxon>
        <taxon>Bacillati</taxon>
        <taxon>Bacillota</taxon>
        <taxon>Bacilli</taxon>
        <taxon>Lactobacillales</taxon>
        <taxon>Enterococcaceae</taxon>
        <taxon>Enterococcus</taxon>
    </lineage>
</organism>
<accession>A0A242A732</accession>
<keyword evidence="7" id="KW-0175">Coiled coil</keyword>
<evidence type="ECO:0000256" key="6">
    <source>
        <dbReference type="HAMAP-Rule" id="MF_01159"/>
    </source>
</evidence>
<keyword evidence="5 6" id="KW-0236">DNA replication inhibitor</keyword>
<comment type="caution">
    <text evidence="8">The sequence shown here is derived from an EMBL/GenBank/DDBJ whole genome shotgun (WGS) entry which is preliminary data.</text>
</comment>
<comment type="subcellular location">
    <subcellularLocation>
        <location evidence="6">Cytoplasm</location>
        <location evidence="6">Nucleoid</location>
    </subcellularLocation>
    <text evidence="6">Localizes in tight foci, which correspond to the replisome at mid-cell throughout the cell cycle.</text>
</comment>